<dbReference type="InterPro" id="IPR000983">
    <property type="entry name" value="Bac_GSPG_pilin"/>
</dbReference>
<evidence type="ECO:0000256" key="9">
    <source>
        <dbReference type="ARBA" id="ARBA00023136"/>
    </source>
</evidence>
<organism evidence="12 13">
    <name type="scientific">Gilvimarinus algae</name>
    <dbReference type="NCBI Taxonomy" id="3058037"/>
    <lineage>
        <taxon>Bacteria</taxon>
        <taxon>Pseudomonadati</taxon>
        <taxon>Pseudomonadota</taxon>
        <taxon>Gammaproteobacteria</taxon>
        <taxon>Cellvibrionales</taxon>
        <taxon>Cellvibrionaceae</taxon>
        <taxon>Gilvimarinus</taxon>
    </lineage>
</organism>
<dbReference type="NCBIfam" id="TIGR02532">
    <property type="entry name" value="IV_pilin_GFxxxE"/>
    <property type="match status" value="1"/>
</dbReference>
<dbReference type="Pfam" id="PF08334">
    <property type="entry name" value="T2SSG"/>
    <property type="match status" value="1"/>
</dbReference>
<evidence type="ECO:0000256" key="2">
    <source>
        <dbReference type="ARBA" id="ARBA00009984"/>
    </source>
</evidence>
<feature type="transmembrane region" description="Helical" evidence="10">
    <location>
        <begin position="12"/>
        <end position="34"/>
    </location>
</feature>
<evidence type="ECO:0000256" key="8">
    <source>
        <dbReference type="ARBA" id="ARBA00022989"/>
    </source>
</evidence>
<evidence type="ECO:0000313" key="13">
    <source>
        <dbReference type="Proteomes" id="UP001168380"/>
    </source>
</evidence>
<evidence type="ECO:0000256" key="1">
    <source>
        <dbReference type="ARBA" id="ARBA00004377"/>
    </source>
</evidence>
<dbReference type="InterPro" id="IPR045584">
    <property type="entry name" value="Pilin-like"/>
</dbReference>
<dbReference type="PANTHER" id="PTHR30093:SF44">
    <property type="entry name" value="TYPE II SECRETION SYSTEM CORE PROTEIN G"/>
    <property type="match status" value="1"/>
</dbReference>
<gene>
    <name evidence="12" type="primary">gspG</name>
    <name evidence="12" type="ORF">QWI16_04810</name>
</gene>
<comment type="caution">
    <text evidence="12">The sequence shown here is derived from an EMBL/GenBank/DDBJ whole genome shotgun (WGS) entry which is preliminary data.</text>
</comment>
<dbReference type="Pfam" id="PF07963">
    <property type="entry name" value="N_methyl"/>
    <property type="match status" value="1"/>
</dbReference>
<dbReference type="Gene3D" id="3.30.700.10">
    <property type="entry name" value="Glycoprotein, Type 4 Pilin"/>
    <property type="match status" value="1"/>
</dbReference>
<dbReference type="InterPro" id="IPR013545">
    <property type="entry name" value="T2SS_protein-GspG_C"/>
</dbReference>
<feature type="domain" description="Type II secretion system protein GspG C-terminal" evidence="11">
    <location>
        <begin position="33"/>
        <end position="141"/>
    </location>
</feature>
<keyword evidence="9 10" id="KW-0472">Membrane</keyword>
<evidence type="ECO:0000256" key="7">
    <source>
        <dbReference type="ARBA" id="ARBA00022692"/>
    </source>
</evidence>
<dbReference type="SUPFAM" id="SSF54523">
    <property type="entry name" value="Pili subunits"/>
    <property type="match status" value="1"/>
</dbReference>
<evidence type="ECO:0000256" key="4">
    <source>
        <dbReference type="ARBA" id="ARBA00022475"/>
    </source>
</evidence>
<dbReference type="PRINTS" id="PR00813">
    <property type="entry name" value="BCTERIALGSPG"/>
</dbReference>
<name>A0ABT8TBU3_9GAMM</name>
<keyword evidence="4" id="KW-1003">Cell membrane</keyword>
<evidence type="ECO:0000259" key="11">
    <source>
        <dbReference type="Pfam" id="PF08334"/>
    </source>
</evidence>
<dbReference type="RefSeq" id="WP_302711617.1">
    <property type="nucleotide sequence ID" value="NZ_JAULRT010000035.1"/>
</dbReference>
<dbReference type="InterPro" id="IPR010054">
    <property type="entry name" value="Type2_sec_GspG"/>
</dbReference>
<keyword evidence="5" id="KW-0488">Methylation</keyword>
<keyword evidence="13" id="KW-1185">Reference proteome</keyword>
<evidence type="ECO:0000256" key="6">
    <source>
        <dbReference type="ARBA" id="ARBA00022519"/>
    </source>
</evidence>
<comment type="similarity">
    <text evidence="2">Belongs to the GSP G family.</text>
</comment>
<dbReference type="EMBL" id="JAULRT010000035">
    <property type="protein sequence ID" value="MDO3381483.1"/>
    <property type="molecule type" value="Genomic_DNA"/>
</dbReference>
<keyword evidence="6" id="KW-0997">Cell inner membrane</keyword>
<reference evidence="12" key="1">
    <citation type="submission" date="2023-07" db="EMBL/GenBank/DDBJ databases">
        <title>Gilvimarinus algae sp. nov., isolated from the surface of Kelp.</title>
        <authorList>
            <person name="Sun Y.Y."/>
            <person name="Gong Y."/>
            <person name="Du Z.J."/>
        </authorList>
    </citation>
    <scope>NUCLEOTIDE SEQUENCE</scope>
    <source>
        <strain evidence="12">SDUM040014</strain>
    </source>
</reference>
<evidence type="ECO:0000256" key="5">
    <source>
        <dbReference type="ARBA" id="ARBA00022481"/>
    </source>
</evidence>
<dbReference type="NCBIfam" id="TIGR01710">
    <property type="entry name" value="typeII_sec_gspG"/>
    <property type="match status" value="1"/>
</dbReference>
<evidence type="ECO:0000256" key="3">
    <source>
        <dbReference type="ARBA" id="ARBA00020042"/>
    </source>
</evidence>
<proteinExistence type="inferred from homology"/>
<dbReference type="PROSITE" id="PS00409">
    <property type="entry name" value="PROKAR_NTER_METHYL"/>
    <property type="match status" value="1"/>
</dbReference>
<comment type="subcellular location">
    <subcellularLocation>
        <location evidence="1">Cell inner membrane</location>
        <topology evidence="1">Single-pass membrane protein</topology>
    </subcellularLocation>
</comment>
<dbReference type="InterPro" id="IPR012902">
    <property type="entry name" value="N_methyl_site"/>
</dbReference>
<dbReference type="Proteomes" id="UP001168380">
    <property type="component" value="Unassembled WGS sequence"/>
</dbReference>
<evidence type="ECO:0000256" key="10">
    <source>
        <dbReference type="SAM" id="Phobius"/>
    </source>
</evidence>
<protein>
    <recommendedName>
        <fullName evidence="3">Type II secretion system core protein G</fullName>
    </recommendedName>
</protein>
<keyword evidence="8 10" id="KW-1133">Transmembrane helix</keyword>
<keyword evidence="7 10" id="KW-0812">Transmembrane</keyword>
<sequence length="149" mass="16581">MKLTNRQTGFSLIEIMVVVVIIGLLASIVAPMVLDRADEARINKVQADFKNIQTALNLYRIDNYVYPTSEQGLEALVTKPTLTPVPRNYRQSGYLDQLPMDPWGSPYLYISPGETREYDIYTQGADGVAGGEGQAADISVWDQDLPQNQ</sequence>
<dbReference type="PANTHER" id="PTHR30093">
    <property type="entry name" value="GENERAL SECRETION PATHWAY PROTEIN G"/>
    <property type="match status" value="1"/>
</dbReference>
<evidence type="ECO:0000313" key="12">
    <source>
        <dbReference type="EMBL" id="MDO3381483.1"/>
    </source>
</evidence>
<accession>A0ABT8TBU3</accession>